<evidence type="ECO:0008006" key="6">
    <source>
        <dbReference type="Google" id="ProtNLM"/>
    </source>
</evidence>
<evidence type="ECO:0000256" key="3">
    <source>
        <dbReference type="SAM" id="Phobius"/>
    </source>
</evidence>
<feature type="region of interest" description="Disordered" evidence="2">
    <location>
        <begin position="557"/>
        <end position="611"/>
    </location>
</feature>
<feature type="compositionally biased region" description="Low complexity" evidence="2">
    <location>
        <begin position="557"/>
        <end position="566"/>
    </location>
</feature>
<evidence type="ECO:0000313" key="5">
    <source>
        <dbReference type="Proteomes" id="UP001446871"/>
    </source>
</evidence>
<feature type="compositionally biased region" description="Low complexity" evidence="2">
    <location>
        <begin position="579"/>
        <end position="591"/>
    </location>
</feature>
<evidence type="ECO:0000256" key="1">
    <source>
        <dbReference type="ARBA" id="ARBA00023136"/>
    </source>
</evidence>
<comment type="caution">
    <text evidence="4">The sequence shown here is derived from an EMBL/GenBank/DDBJ whole genome shotgun (WGS) entry which is preliminary data.</text>
</comment>
<keyword evidence="5" id="KW-1185">Reference proteome</keyword>
<dbReference type="Proteomes" id="UP001446871">
    <property type="component" value="Unassembled WGS sequence"/>
</dbReference>
<dbReference type="InterPro" id="IPR033308">
    <property type="entry name" value="PGAP5/Cdc1/Ted1"/>
</dbReference>
<proteinExistence type="predicted"/>
<dbReference type="PANTHER" id="PTHR13315:SF1">
    <property type="entry name" value="PROTEIN TED1"/>
    <property type="match status" value="1"/>
</dbReference>
<dbReference type="EMBL" id="JAQQWM010000005">
    <property type="protein sequence ID" value="KAK8064244.1"/>
    <property type="molecule type" value="Genomic_DNA"/>
</dbReference>
<dbReference type="SUPFAM" id="SSF56300">
    <property type="entry name" value="Metallo-dependent phosphatases"/>
    <property type="match status" value="1"/>
</dbReference>
<gene>
    <name evidence="4" type="ORF">PG996_008896</name>
</gene>
<evidence type="ECO:0000256" key="2">
    <source>
        <dbReference type="SAM" id="MobiDB-lite"/>
    </source>
</evidence>
<keyword evidence="1 3" id="KW-0472">Membrane</keyword>
<feature type="transmembrane region" description="Helical" evidence="3">
    <location>
        <begin position="513"/>
        <end position="536"/>
    </location>
</feature>
<accession>A0ABR1UZ66</accession>
<feature type="transmembrane region" description="Helical" evidence="3">
    <location>
        <begin position="12"/>
        <end position="32"/>
    </location>
</feature>
<keyword evidence="3" id="KW-1133">Transmembrane helix</keyword>
<sequence>MTPAALLRNVLRLLVPVCVACTVWLYLYPVFLGCAFPTPADRPDPSTAFQSTLRQHIGFAGKETSHAQFRLLALGDPQLEGDTSIPSEYRDVFSHIKDVWRHITFQTHHHSLRWRIRQALHDLVDFYMVDIPDAFESIRKRIDLYGNDYYLAHIYRTLRWWARPTHVTVLGDLLGSQWITNEEFARRSWRFWNRSFAGGERVPDDVAADPNNEYDVTGYLGSSDQANANANDTVWQRRIINIAGNHDVGYAGDLTYERLSRFEAAFGKAAYELRFELPVTNATLNATLYNAATNPDSTRLVPELRIVVVNDMNLDTPALITDLQDKTYSFVNDVINTASAVEFQGHFTVVLTHIPMYKQRGVCVDPPYFDFHSAEEGGGVREQYQLSSDASKGFLEGMFGLHANPDAPGGGKGRRGVLLNGHDHEGCDTWHFVNQTDDKEPGDRTWDVLRWEEAQAQEVPGRAGHPGLREITVRSMMAQYGGNAGLLSAWFDEETWEWKYEFANCALGTQYPWWFVHVTNLIVVIGLLLYGVLMALSSAGYDVDKWPAFMVPASANTASTSATTTTKPKEIQENGNGNGEAAAAAPSNGHANGHEAKNGGVHITNGVLKKT</sequence>
<evidence type="ECO:0000313" key="4">
    <source>
        <dbReference type="EMBL" id="KAK8064244.1"/>
    </source>
</evidence>
<reference evidence="4 5" key="1">
    <citation type="submission" date="2023-01" db="EMBL/GenBank/DDBJ databases">
        <title>Analysis of 21 Apiospora genomes using comparative genomics revels a genus with tremendous synthesis potential of carbohydrate active enzymes and secondary metabolites.</title>
        <authorList>
            <person name="Sorensen T."/>
        </authorList>
    </citation>
    <scope>NUCLEOTIDE SEQUENCE [LARGE SCALE GENOMIC DNA]</scope>
    <source>
        <strain evidence="4 5">CBS 83171</strain>
    </source>
</reference>
<dbReference type="InterPro" id="IPR029052">
    <property type="entry name" value="Metallo-depent_PP-like"/>
</dbReference>
<dbReference type="PANTHER" id="PTHR13315">
    <property type="entry name" value="METALLO PHOSPHOESTERASE RELATED"/>
    <property type="match status" value="1"/>
</dbReference>
<keyword evidence="3" id="KW-0812">Transmembrane</keyword>
<name>A0ABR1UZ66_9PEZI</name>
<protein>
    <recommendedName>
        <fullName evidence="6">Calcineurin-like phosphoesterase domain-containing protein</fullName>
    </recommendedName>
</protein>
<organism evidence="4 5">
    <name type="scientific">Apiospora saccharicola</name>
    <dbReference type="NCBI Taxonomy" id="335842"/>
    <lineage>
        <taxon>Eukaryota</taxon>
        <taxon>Fungi</taxon>
        <taxon>Dikarya</taxon>
        <taxon>Ascomycota</taxon>
        <taxon>Pezizomycotina</taxon>
        <taxon>Sordariomycetes</taxon>
        <taxon>Xylariomycetidae</taxon>
        <taxon>Amphisphaeriales</taxon>
        <taxon>Apiosporaceae</taxon>
        <taxon>Apiospora</taxon>
    </lineage>
</organism>